<dbReference type="GO" id="GO:0007156">
    <property type="term" value="P:homophilic cell adhesion via plasma membrane adhesion molecules"/>
    <property type="evidence" value="ECO:0007669"/>
    <property type="project" value="InterPro"/>
</dbReference>
<dbReference type="SUPFAM" id="SSF89372">
    <property type="entry name" value="Fucose-specific lectin"/>
    <property type="match status" value="1"/>
</dbReference>
<dbReference type="PANTHER" id="PTHR24025:SF31">
    <property type="entry name" value="NEURAL-CADHERIN"/>
    <property type="match status" value="1"/>
</dbReference>
<dbReference type="SUPFAM" id="SSF49313">
    <property type="entry name" value="Cadherin-like"/>
    <property type="match status" value="1"/>
</dbReference>
<dbReference type="PANTHER" id="PTHR24025">
    <property type="entry name" value="DESMOGLEIN FAMILY MEMBER"/>
    <property type="match status" value="1"/>
</dbReference>
<keyword evidence="3" id="KW-0677">Repeat</keyword>
<evidence type="ECO:0000313" key="9">
    <source>
        <dbReference type="EMBL" id="VAX04681.1"/>
    </source>
</evidence>
<gene>
    <name evidence="9" type="ORF">MNBD_GAMMA20-727</name>
</gene>
<evidence type="ECO:0000259" key="8">
    <source>
        <dbReference type="PROSITE" id="PS50268"/>
    </source>
</evidence>
<evidence type="ECO:0000256" key="3">
    <source>
        <dbReference type="ARBA" id="ARBA00022737"/>
    </source>
</evidence>
<protein>
    <recommendedName>
        <fullName evidence="8">Cadherin domain-containing protein</fullName>
    </recommendedName>
</protein>
<dbReference type="InterPro" id="IPR015919">
    <property type="entry name" value="Cadherin-like_sf"/>
</dbReference>
<evidence type="ECO:0000256" key="1">
    <source>
        <dbReference type="ARBA" id="ARBA00004370"/>
    </source>
</evidence>
<keyword evidence="6" id="KW-1133">Transmembrane helix</keyword>
<keyword evidence="2" id="KW-0812">Transmembrane</keyword>
<comment type="subcellular location">
    <subcellularLocation>
        <location evidence="1">Membrane</location>
    </subcellularLocation>
</comment>
<evidence type="ECO:0000256" key="2">
    <source>
        <dbReference type="ARBA" id="ARBA00022692"/>
    </source>
</evidence>
<accession>A0A3B1ASH7</accession>
<name>A0A3B1ASH7_9ZZZZ</name>
<evidence type="ECO:0000256" key="4">
    <source>
        <dbReference type="ARBA" id="ARBA00022837"/>
    </source>
</evidence>
<dbReference type="GO" id="GO:0005911">
    <property type="term" value="C:cell-cell junction"/>
    <property type="evidence" value="ECO:0007669"/>
    <property type="project" value="TreeGrafter"/>
</dbReference>
<dbReference type="AlphaFoldDB" id="A0A3B1ASH7"/>
<dbReference type="PROSITE" id="PS50268">
    <property type="entry name" value="CADHERIN_2"/>
    <property type="match status" value="2"/>
</dbReference>
<feature type="domain" description="Cadherin" evidence="8">
    <location>
        <begin position="76"/>
        <end position="174"/>
    </location>
</feature>
<feature type="domain" description="Cadherin" evidence="8">
    <location>
        <begin position="1"/>
        <end position="76"/>
    </location>
</feature>
<proteinExistence type="predicted"/>
<dbReference type="InterPro" id="IPR050971">
    <property type="entry name" value="Cadherin-domain_protein"/>
</dbReference>
<reference evidence="9" key="1">
    <citation type="submission" date="2018-06" db="EMBL/GenBank/DDBJ databases">
        <authorList>
            <person name="Zhirakovskaya E."/>
        </authorList>
    </citation>
    <scope>NUCLEOTIDE SEQUENCE</scope>
</reference>
<feature type="non-terminal residue" evidence="9">
    <location>
        <position position="1"/>
    </location>
</feature>
<dbReference type="Gene3D" id="2.60.40.60">
    <property type="entry name" value="Cadherins"/>
    <property type="match status" value="1"/>
</dbReference>
<organism evidence="9">
    <name type="scientific">hydrothermal vent metagenome</name>
    <dbReference type="NCBI Taxonomy" id="652676"/>
    <lineage>
        <taxon>unclassified sequences</taxon>
        <taxon>metagenomes</taxon>
        <taxon>ecological metagenomes</taxon>
    </lineage>
</organism>
<sequence>DSSAFTYALSGVDSALFNMAGTTLAFITAPDFEVPQDNGTDNVYNVSVTANDGDNDSAAAAFTVTVKNTNDVIPRITNAATLSVPEQTTAVTTITVADADSTVFTYRISGGEDSAFFNLTGADLAFANSPDFLNPLDANSDNVYRVDVIVNDGANDSVAMAFAVTVTGIGGPRWRGEKLIETDDAGAASAPQVALDTNGNAIAVWAQNDGTRNNIWANRYVVGSGWGNAELIETDDKGNASDPQITLDANGNALAVWAQSDGTRANIWANRYVVGNGWGKAELVETDNTGSATGPQIALDANGNAMAVWVQNDATRSSIWANRYVVGNGWGTAEFIIARSAASGFPQIAMDAKGNALAVWMWAQDEGTGISIWANHYVAGTGWGAAELIDTGGTLSSGWPQIAMDAKGNALAMWFQDDGTGFNILANRYEVGSGWGSAELIDTGGRWPQIAMDANGNALAVWTQNDGTRSNIWANRYLVGSGWDTSELIETGNEGDVWMPQIAVDANGNAQAVWVQFGGTRRSIWANRYVAGSGWGTAGIIETDNVEDAWSPQIALDAEGNALAVWSQGSNIWANRFE</sequence>
<dbReference type="GO" id="GO:0016020">
    <property type="term" value="C:membrane"/>
    <property type="evidence" value="ECO:0007669"/>
    <property type="project" value="UniProtKB-SubCell"/>
</dbReference>
<evidence type="ECO:0000256" key="7">
    <source>
        <dbReference type="ARBA" id="ARBA00023136"/>
    </source>
</evidence>
<keyword evidence="7" id="KW-0472">Membrane</keyword>
<keyword evidence="4" id="KW-0106">Calcium</keyword>
<keyword evidence="5" id="KW-0130">Cell adhesion</keyword>
<evidence type="ECO:0000256" key="6">
    <source>
        <dbReference type="ARBA" id="ARBA00022989"/>
    </source>
</evidence>
<dbReference type="InterPro" id="IPR002126">
    <property type="entry name" value="Cadherin-like_dom"/>
</dbReference>
<evidence type="ECO:0000256" key="5">
    <source>
        <dbReference type="ARBA" id="ARBA00022889"/>
    </source>
</evidence>
<dbReference type="EMBL" id="UOFU01000389">
    <property type="protein sequence ID" value="VAX04681.1"/>
    <property type="molecule type" value="Genomic_DNA"/>
</dbReference>
<dbReference type="GO" id="GO:0005509">
    <property type="term" value="F:calcium ion binding"/>
    <property type="evidence" value="ECO:0007669"/>
    <property type="project" value="InterPro"/>
</dbReference>